<gene>
    <name evidence="1" type="ORF">AMECASPLE_028879</name>
</gene>
<sequence length="104" mass="11472">MDPAEHSDSVTDPLLLNYKLYEDEICLVISHLVSGLFLAQRAQITCRLVFPSAHKLLQCTYLENVPCYLPDQQGPSFPLYLGLFSFLPLGSSTVSSLSVSLVPV</sequence>
<evidence type="ECO:0000313" key="2">
    <source>
        <dbReference type="Proteomes" id="UP001469553"/>
    </source>
</evidence>
<name>A0ABV0YSN1_9TELE</name>
<comment type="caution">
    <text evidence="1">The sequence shown here is derived from an EMBL/GenBank/DDBJ whole genome shotgun (WGS) entry which is preliminary data.</text>
</comment>
<evidence type="ECO:0000313" key="1">
    <source>
        <dbReference type="EMBL" id="MEQ2296874.1"/>
    </source>
</evidence>
<protein>
    <submittedName>
        <fullName evidence="1">Uncharacterized protein</fullName>
    </submittedName>
</protein>
<accession>A0ABV0YSN1</accession>
<dbReference type="EMBL" id="JAHRIP010040856">
    <property type="protein sequence ID" value="MEQ2296874.1"/>
    <property type="molecule type" value="Genomic_DNA"/>
</dbReference>
<reference evidence="1 2" key="1">
    <citation type="submission" date="2021-06" db="EMBL/GenBank/DDBJ databases">
        <authorList>
            <person name="Palmer J.M."/>
        </authorList>
    </citation>
    <scope>NUCLEOTIDE SEQUENCE [LARGE SCALE GENOMIC DNA]</scope>
    <source>
        <strain evidence="1 2">AS_MEX2019</strain>
        <tissue evidence="1">Muscle</tissue>
    </source>
</reference>
<proteinExistence type="predicted"/>
<organism evidence="1 2">
    <name type="scientific">Ameca splendens</name>
    <dbReference type="NCBI Taxonomy" id="208324"/>
    <lineage>
        <taxon>Eukaryota</taxon>
        <taxon>Metazoa</taxon>
        <taxon>Chordata</taxon>
        <taxon>Craniata</taxon>
        <taxon>Vertebrata</taxon>
        <taxon>Euteleostomi</taxon>
        <taxon>Actinopterygii</taxon>
        <taxon>Neopterygii</taxon>
        <taxon>Teleostei</taxon>
        <taxon>Neoteleostei</taxon>
        <taxon>Acanthomorphata</taxon>
        <taxon>Ovalentaria</taxon>
        <taxon>Atherinomorphae</taxon>
        <taxon>Cyprinodontiformes</taxon>
        <taxon>Goodeidae</taxon>
        <taxon>Ameca</taxon>
    </lineage>
</organism>
<keyword evidence="2" id="KW-1185">Reference proteome</keyword>
<dbReference type="Proteomes" id="UP001469553">
    <property type="component" value="Unassembled WGS sequence"/>
</dbReference>